<dbReference type="GO" id="GO:0008270">
    <property type="term" value="F:zinc ion binding"/>
    <property type="evidence" value="ECO:0007669"/>
    <property type="project" value="UniProtKB-KW"/>
</dbReference>
<dbReference type="STRING" id="105696.A0A1Y2M937"/>
<dbReference type="PROSITE" id="PS50089">
    <property type="entry name" value="ZF_RING_2"/>
    <property type="match status" value="1"/>
</dbReference>
<evidence type="ECO:0000256" key="1">
    <source>
        <dbReference type="PROSITE-ProRule" id="PRU00175"/>
    </source>
</evidence>
<accession>A0A1Y2M937</accession>
<proteinExistence type="predicted"/>
<dbReference type="InterPro" id="IPR013083">
    <property type="entry name" value="Znf_RING/FYVE/PHD"/>
</dbReference>
<dbReference type="InterPro" id="IPR001841">
    <property type="entry name" value="Znf_RING"/>
</dbReference>
<feature type="region of interest" description="Disordered" evidence="2">
    <location>
        <begin position="1"/>
        <end position="25"/>
    </location>
</feature>
<keyword evidence="1" id="KW-0479">Metal-binding</keyword>
<evidence type="ECO:0000313" key="5">
    <source>
        <dbReference type="Proteomes" id="UP000193240"/>
    </source>
</evidence>
<dbReference type="InParanoid" id="A0A1Y2M937"/>
<keyword evidence="5" id="KW-1185">Reference proteome</keyword>
<evidence type="ECO:0000259" key="3">
    <source>
        <dbReference type="PROSITE" id="PS50089"/>
    </source>
</evidence>
<dbReference type="AlphaFoldDB" id="A0A1Y2M937"/>
<dbReference type="SUPFAM" id="SSF57850">
    <property type="entry name" value="RING/U-box"/>
    <property type="match status" value="1"/>
</dbReference>
<feature type="domain" description="RING-type" evidence="3">
    <location>
        <begin position="233"/>
        <end position="279"/>
    </location>
</feature>
<keyword evidence="1" id="KW-0862">Zinc</keyword>
<dbReference type="OMA" id="SELLTIW"/>
<keyword evidence="1" id="KW-0863">Zinc-finger</keyword>
<gene>
    <name evidence="4" type="ORF">B5807_03026</name>
</gene>
<reference evidence="4 5" key="1">
    <citation type="journal article" date="2017" name="Genome Announc.">
        <title>Genome sequence of the saprophytic ascomycete Epicoccum nigrum ICMP 19927 strain isolated from New Zealand.</title>
        <authorList>
            <person name="Fokin M."/>
            <person name="Fleetwood D."/>
            <person name="Weir B.S."/>
            <person name="Villas-Boas S.G."/>
        </authorList>
    </citation>
    <scope>NUCLEOTIDE SEQUENCE [LARGE SCALE GENOMIC DNA]</scope>
    <source>
        <strain evidence="4 5">ICMP 19927</strain>
    </source>
</reference>
<evidence type="ECO:0000256" key="2">
    <source>
        <dbReference type="SAM" id="MobiDB-lite"/>
    </source>
</evidence>
<feature type="region of interest" description="Disordered" evidence="2">
    <location>
        <begin position="208"/>
        <end position="228"/>
    </location>
</feature>
<organism evidence="4 5">
    <name type="scientific">Epicoccum nigrum</name>
    <name type="common">Soil fungus</name>
    <name type="synonym">Epicoccum purpurascens</name>
    <dbReference type="NCBI Taxonomy" id="105696"/>
    <lineage>
        <taxon>Eukaryota</taxon>
        <taxon>Fungi</taxon>
        <taxon>Dikarya</taxon>
        <taxon>Ascomycota</taxon>
        <taxon>Pezizomycotina</taxon>
        <taxon>Dothideomycetes</taxon>
        <taxon>Pleosporomycetidae</taxon>
        <taxon>Pleosporales</taxon>
        <taxon>Pleosporineae</taxon>
        <taxon>Didymellaceae</taxon>
        <taxon>Epicoccum</taxon>
    </lineage>
</organism>
<name>A0A1Y2M937_EPING</name>
<dbReference type="EMBL" id="KZ107839">
    <property type="protein sequence ID" value="OSS52532.1"/>
    <property type="molecule type" value="Genomic_DNA"/>
</dbReference>
<evidence type="ECO:0000313" key="4">
    <source>
        <dbReference type="EMBL" id="OSS52532.1"/>
    </source>
</evidence>
<sequence>MADFRLFPPDSLTGPQPQLSASTQADMAISTGTVRNAIRVFEDRIASNHYQPYALYINRAARNVLQLSRRTTYAEQLRAAENATLFNLPDDLLCFLRDHDNLYRAAVRNRATARHARTSLDMDVVQQVTHRLDNITTTWYLSMIETTCSESEYRRLMHDPQIWDEINDCTELLHNEIIRQLTRLDEQILSIIKEIDYKNIGPDHDLDNLGHDLTVPTPPQPSDGDDSDPSHRCCICLEPYTETHAPFVTAICNHTLGKPCLARWLNSIACNANLCPHCRTPLCERRARRLSDILHASPSELLTIWASLDRAVGKMAALETLLDELFGERLAGRFAAEAMEELNYRLFERDLGFCFGLRGRWWLSRVDWHGA</sequence>
<dbReference type="Proteomes" id="UP000193240">
    <property type="component" value="Unassembled WGS sequence"/>
</dbReference>
<dbReference type="Gene3D" id="3.30.40.10">
    <property type="entry name" value="Zinc/RING finger domain, C3HC4 (zinc finger)"/>
    <property type="match status" value="1"/>
</dbReference>
<protein>
    <recommendedName>
        <fullName evidence="3">RING-type domain-containing protein</fullName>
    </recommendedName>
</protein>
<feature type="compositionally biased region" description="Polar residues" evidence="2">
    <location>
        <begin position="13"/>
        <end position="25"/>
    </location>
</feature>